<organism evidence="2 3">
    <name type="scientific">Litorihabitans aurantiacus</name>
    <dbReference type="NCBI Taxonomy" id="1930061"/>
    <lineage>
        <taxon>Bacteria</taxon>
        <taxon>Bacillati</taxon>
        <taxon>Actinomycetota</taxon>
        <taxon>Actinomycetes</taxon>
        <taxon>Micrococcales</taxon>
        <taxon>Beutenbergiaceae</taxon>
        <taxon>Litorihabitans</taxon>
    </lineage>
</organism>
<dbReference type="AlphaFoldDB" id="A0AA38CV91"/>
<feature type="compositionally biased region" description="Basic and acidic residues" evidence="1">
    <location>
        <begin position="251"/>
        <end position="260"/>
    </location>
</feature>
<dbReference type="EMBL" id="BSUM01000001">
    <property type="protein sequence ID" value="GMA32620.1"/>
    <property type="molecule type" value="Genomic_DNA"/>
</dbReference>
<dbReference type="RefSeq" id="WP_284251298.1">
    <property type="nucleotide sequence ID" value="NZ_BSUM01000001.1"/>
</dbReference>
<sequence length="420" mass="42115">MLETLAGSSRATWTLISQHAQPGEVTAETVALLFPTPGLISAFTSRDGGSVLSQAIFETLGLRLRVVVDVAGPDGGPGGGGPRGGGGAPSGGDRGGARRGPGAGGEGSVREGREPQWGDDGGRRAPGARDGASATASSAPAVGDEFGEEPPSDGWGDVGPEPVEDPYAPDVETPSSPTRPSSEPSRTTEHPVVERPEPGRPAAASAATAVPAASAAPPSERRVVSEAVARALADWDDAPAPASQAPPATQREARPDRDDAGAPGRRPAETPAEGEPAARAPLSVVHPPAAARADEVADGSVIEGAEHEVRLAGTAAHAEPRTTDRTTGSDAGDDAALAPVIELHARGRASATTTPARATPSTAPAPWEDADEAELDDAYLDDDASVSSVGSGLMGATLVVKMLGGAVIDEITDGVADVRR</sequence>
<feature type="compositionally biased region" description="Gly residues" evidence="1">
    <location>
        <begin position="73"/>
        <end position="107"/>
    </location>
</feature>
<feature type="compositionally biased region" description="Basic and acidic residues" evidence="1">
    <location>
        <begin position="108"/>
        <end position="123"/>
    </location>
</feature>
<name>A0AA38CV91_9MICO</name>
<dbReference type="Proteomes" id="UP001157161">
    <property type="component" value="Unassembled WGS sequence"/>
</dbReference>
<proteinExistence type="predicted"/>
<keyword evidence="3" id="KW-1185">Reference proteome</keyword>
<feature type="compositionally biased region" description="Basic and acidic residues" evidence="1">
    <location>
        <begin position="186"/>
        <end position="198"/>
    </location>
</feature>
<feature type="compositionally biased region" description="Low complexity" evidence="1">
    <location>
        <begin position="238"/>
        <end position="248"/>
    </location>
</feature>
<protein>
    <submittedName>
        <fullName evidence="2">Uncharacterized protein</fullName>
    </submittedName>
</protein>
<feature type="compositionally biased region" description="Low complexity" evidence="1">
    <location>
        <begin position="348"/>
        <end position="367"/>
    </location>
</feature>
<feature type="compositionally biased region" description="Low complexity" evidence="1">
    <location>
        <begin position="269"/>
        <end position="281"/>
    </location>
</feature>
<gene>
    <name evidence="2" type="ORF">GCM10025875_26120</name>
</gene>
<evidence type="ECO:0000256" key="1">
    <source>
        <dbReference type="SAM" id="MobiDB-lite"/>
    </source>
</evidence>
<evidence type="ECO:0000313" key="3">
    <source>
        <dbReference type="Proteomes" id="UP001157161"/>
    </source>
</evidence>
<feature type="region of interest" description="Disordered" evidence="1">
    <location>
        <begin position="73"/>
        <end position="333"/>
    </location>
</feature>
<evidence type="ECO:0000313" key="2">
    <source>
        <dbReference type="EMBL" id="GMA32620.1"/>
    </source>
</evidence>
<comment type="caution">
    <text evidence="2">The sequence shown here is derived from an EMBL/GenBank/DDBJ whole genome shotgun (WGS) entry which is preliminary data.</text>
</comment>
<accession>A0AA38CV91</accession>
<feature type="region of interest" description="Disordered" evidence="1">
    <location>
        <begin position="346"/>
        <end position="369"/>
    </location>
</feature>
<reference evidence="2" key="1">
    <citation type="journal article" date="2014" name="Int. J. Syst. Evol. Microbiol.">
        <title>Complete genome sequence of Corynebacterium casei LMG S-19264T (=DSM 44701T), isolated from a smear-ripened cheese.</title>
        <authorList>
            <consortium name="US DOE Joint Genome Institute (JGI-PGF)"/>
            <person name="Walter F."/>
            <person name="Albersmeier A."/>
            <person name="Kalinowski J."/>
            <person name="Ruckert C."/>
        </authorList>
    </citation>
    <scope>NUCLEOTIDE SEQUENCE</scope>
    <source>
        <strain evidence="2">NBRC 112290</strain>
    </source>
</reference>
<feature type="compositionally biased region" description="Low complexity" evidence="1">
    <location>
        <begin position="200"/>
        <end position="218"/>
    </location>
</feature>
<feature type="compositionally biased region" description="Low complexity" evidence="1">
    <location>
        <begin position="172"/>
        <end position="185"/>
    </location>
</feature>
<reference evidence="2" key="2">
    <citation type="submission" date="2023-02" db="EMBL/GenBank/DDBJ databases">
        <authorList>
            <person name="Sun Q."/>
            <person name="Mori K."/>
        </authorList>
    </citation>
    <scope>NUCLEOTIDE SEQUENCE</scope>
    <source>
        <strain evidence="2">NBRC 112290</strain>
    </source>
</reference>